<evidence type="ECO:0000256" key="2">
    <source>
        <dbReference type="SAM" id="Phobius"/>
    </source>
</evidence>
<evidence type="ECO:0000313" key="3">
    <source>
        <dbReference type="EMBL" id="PNH12267.1"/>
    </source>
</evidence>
<evidence type="ECO:0000256" key="1">
    <source>
        <dbReference type="SAM" id="MobiDB-lite"/>
    </source>
</evidence>
<dbReference type="EMBL" id="PGGS01000012">
    <property type="protein sequence ID" value="PNH12267.1"/>
    <property type="molecule type" value="Genomic_DNA"/>
</dbReference>
<accession>A0A2J8AIC9</accession>
<organism evidence="3 4">
    <name type="scientific">Tetrabaena socialis</name>
    <dbReference type="NCBI Taxonomy" id="47790"/>
    <lineage>
        <taxon>Eukaryota</taxon>
        <taxon>Viridiplantae</taxon>
        <taxon>Chlorophyta</taxon>
        <taxon>core chlorophytes</taxon>
        <taxon>Chlorophyceae</taxon>
        <taxon>CS clade</taxon>
        <taxon>Chlamydomonadales</taxon>
        <taxon>Tetrabaenaceae</taxon>
        <taxon>Tetrabaena</taxon>
    </lineage>
</organism>
<sequence>MTGRFAACTDALAPITSAESHVGPQSVEQKERSPAGVEGPEEGSCGGSSGERTIRYSGFCGAAAVAVAVAAAAPRMLRASAIRRQRLIVLICTALLLLLLLPAEGPSLHGPRADLHLTQCGAEVCPPQLLKRSL</sequence>
<name>A0A2J8AIC9_9CHLO</name>
<dbReference type="Proteomes" id="UP000236333">
    <property type="component" value="Unassembled WGS sequence"/>
</dbReference>
<keyword evidence="4" id="KW-1185">Reference proteome</keyword>
<reference evidence="3 4" key="1">
    <citation type="journal article" date="2017" name="Mol. Biol. Evol.">
        <title>The 4-celled Tetrabaena socialis nuclear genome reveals the essential components for genetic control of cell number at the origin of multicellularity in the volvocine lineage.</title>
        <authorList>
            <person name="Featherston J."/>
            <person name="Arakaki Y."/>
            <person name="Hanschen E.R."/>
            <person name="Ferris P.J."/>
            <person name="Michod R.E."/>
            <person name="Olson B.J.S.C."/>
            <person name="Nozaki H."/>
            <person name="Durand P.M."/>
        </authorList>
    </citation>
    <scope>NUCLEOTIDE SEQUENCE [LARGE SCALE GENOMIC DNA]</scope>
    <source>
        <strain evidence="3 4">NIES-571</strain>
    </source>
</reference>
<keyword evidence="2" id="KW-0472">Membrane</keyword>
<dbReference type="AlphaFoldDB" id="A0A2J8AIC9"/>
<evidence type="ECO:0000313" key="4">
    <source>
        <dbReference type="Proteomes" id="UP000236333"/>
    </source>
</evidence>
<gene>
    <name evidence="3" type="ORF">TSOC_000868</name>
</gene>
<keyword evidence="2" id="KW-0812">Transmembrane</keyword>
<protein>
    <submittedName>
        <fullName evidence="3">Uncharacterized protein</fullName>
    </submittedName>
</protein>
<proteinExistence type="predicted"/>
<feature type="region of interest" description="Disordered" evidence="1">
    <location>
        <begin position="19"/>
        <end position="49"/>
    </location>
</feature>
<feature type="transmembrane region" description="Helical" evidence="2">
    <location>
        <begin position="86"/>
        <end position="103"/>
    </location>
</feature>
<keyword evidence="2" id="KW-1133">Transmembrane helix</keyword>
<comment type="caution">
    <text evidence="3">The sequence shown here is derived from an EMBL/GenBank/DDBJ whole genome shotgun (WGS) entry which is preliminary data.</text>
</comment>